<dbReference type="EMBL" id="FNGU01000002">
    <property type="protein sequence ID" value="SDL65177.1"/>
    <property type="molecule type" value="Genomic_DNA"/>
</dbReference>
<evidence type="ECO:0000256" key="1">
    <source>
        <dbReference type="SAM" id="Phobius"/>
    </source>
</evidence>
<dbReference type="SMART" id="SM00471">
    <property type="entry name" value="HDc"/>
    <property type="match status" value="1"/>
</dbReference>
<dbReference type="SUPFAM" id="SSF109604">
    <property type="entry name" value="HD-domain/PDEase-like"/>
    <property type="match status" value="1"/>
</dbReference>
<sequence>MPPKQVSIRLTLMGKHHRHTLARCSNLKKDWIIQVTEQASQRLLKNFFNRSLGIVMILALALLVALPALIYHHHLRAYQQESLHLLETFIAKELDFPLGELHEPSPRAQRALGNIENFLAYADFVEFKIWAHDGRVLYAFRQREQVGLQFDNARLQTMLQTRMPHTEIEDTRDHENLDLKKFGKLVELYAPIVHGDKVVGAAEVYRVTPPFRFLGSHIFLVVSLSFLTLIMLHLLLFGRFRRAVQTVVANEEKLGQAYQSLGMSYVATIRSLARALEVRDMETEGHSERVVALAVHIGRSLELPETEIHKLVIGAFLHDLGKIGIPDDVLLRPGELSADQRTIIETHVCKGLEIIRDVAFLQPAAEVIQFHHERWDGSGYPHGLSQTSIPVAARVFAVVDVFDALLSERPYKQAFSFCQAREHLAQASGKLFDPQILEAFFQVKEEDFHFLLKQINQNGIEDLVNAAVDDLLYRGFGHQSA</sequence>
<feature type="transmembrane region" description="Helical" evidence="1">
    <location>
        <begin position="52"/>
        <end position="71"/>
    </location>
</feature>
<dbReference type="InterPro" id="IPR003607">
    <property type="entry name" value="HD/PDEase_dom"/>
</dbReference>
<keyword evidence="1" id="KW-1133">Transmembrane helix</keyword>
<dbReference type="PROSITE" id="PS51832">
    <property type="entry name" value="HD_GYP"/>
    <property type="match status" value="1"/>
</dbReference>
<accession>A0A1G9LTW7</accession>
<dbReference type="InterPro" id="IPR052020">
    <property type="entry name" value="Cyclic_di-GMP/3'3'-cGAMP_PDE"/>
</dbReference>
<dbReference type="Proteomes" id="UP000182146">
    <property type="component" value="Unassembled WGS sequence"/>
</dbReference>
<dbReference type="Pfam" id="PF13487">
    <property type="entry name" value="HD_5"/>
    <property type="match status" value="1"/>
</dbReference>
<organism evidence="3 4">
    <name type="scientific">Geoalkalibacter ferrihydriticus</name>
    <dbReference type="NCBI Taxonomy" id="392333"/>
    <lineage>
        <taxon>Bacteria</taxon>
        <taxon>Pseudomonadati</taxon>
        <taxon>Thermodesulfobacteriota</taxon>
        <taxon>Desulfuromonadia</taxon>
        <taxon>Desulfuromonadales</taxon>
        <taxon>Geoalkalibacteraceae</taxon>
        <taxon>Geoalkalibacter</taxon>
    </lineage>
</organism>
<dbReference type="PANTHER" id="PTHR45228:SF8">
    <property type="entry name" value="TWO-COMPONENT RESPONSE REGULATOR-RELATED"/>
    <property type="match status" value="1"/>
</dbReference>
<protein>
    <submittedName>
        <fullName evidence="3">HD domain-containing protein</fullName>
    </submittedName>
</protein>
<dbReference type="InterPro" id="IPR037522">
    <property type="entry name" value="HD_GYP_dom"/>
</dbReference>
<dbReference type="PANTHER" id="PTHR45228">
    <property type="entry name" value="CYCLIC DI-GMP PHOSPHODIESTERASE TM_0186-RELATED"/>
    <property type="match status" value="1"/>
</dbReference>
<feature type="domain" description="HD-GYP" evidence="2">
    <location>
        <begin position="261"/>
        <end position="456"/>
    </location>
</feature>
<evidence type="ECO:0000313" key="4">
    <source>
        <dbReference type="Proteomes" id="UP000182146"/>
    </source>
</evidence>
<proteinExistence type="predicted"/>
<dbReference type="CDD" id="cd00077">
    <property type="entry name" value="HDc"/>
    <property type="match status" value="1"/>
</dbReference>
<evidence type="ECO:0000313" key="3">
    <source>
        <dbReference type="EMBL" id="SDL65177.1"/>
    </source>
</evidence>
<dbReference type="AlphaFoldDB" id="A0A1G9LTW7"/>
<name>A0A1G9LTW7_9BACT</name>
<reference evidence="3 4" key="1">
    <citation type="submission" date="2016-10" db="EMBL/GenBank/DDBJ databases">
        <authorList>
            <person name="de Groot N.N."/>
        </authorList>
    </citation>
    <scope>NUCLEOTIDE SEQUENCE [LARGE SCALE GENOMIC DNA]</scope>
    <source>
        <strain evidence="3 4">DSM 17813</strain>
    </source>
</reference>
<feature type="transmembrane region" description="Helical" evidence="1">
    <location>
        <begin position="218"/>
        <end position="237"/>
    </location>
</feature>
<keyword evidence="1" id="KW-0812">Transmembrane</keyword>
<dbReference type="STRING" id="392333.SAMN05660860_00920"/>
<gene>
    <name evidence="3" type="ORF">SAMN05660860_00920</name>
</gene>
<dbReference type="Gene3D" id="1.10.3210.10">
    <property type="entry name" value="Hypothetical protein af1432"/>
    <property type="match status" value="1"/>
</dbReference>
<evidence type="ECO:0000259" key="2">
    <source>
        <dbReference type="PROSITE" id="PS51832"/>
    </source>
</evidence>
<keyword evidence="1" id="KW-0472">Membrane</keyword>